<keyword evidence="3" id="KW-0378">Hydrolase</keyword>
<dbReference type="EnsemblPlants" id="Kaladp0064s0162.2.v1.1">
    <property type="protein sequence ID" value="Kaladp0064s0162.2.v1.1"/>
    <property type="gene ID" value="Kaladp0064s0162.v1.1"/>
</dbReference>
<dbReference type="Gramene" id="Kaladp0064s0162.2.v1.1">
    <property type="protein sequence ID" value="Kaladp0064s0162.2.v1.1"/>
    <property type="gene ID" value="Kaladp0064s0162.v1.1"/>
</dbReference>
<comment type="subcellular location">
    <subcellularLocation>
        <location evidence="1">Nucleus</location>
    </subcellularLocation>
</comment>
<dbReference type="EnsemblPlants" id="Kaladp0064s0162.1.v1.1">
    <property type="protein sequence ID" value="Kaladp0064s0162.1.v1.1"/>
    <property type="gene ID" value="Kaladp0064s0162.v1.1"/>
</dbReference>
<dbReference type="InterPro" id="IPR044567">
    <property type="entry name" value="CLSY/DRD1"/>
</dbReference>
<name>A0A7N0UEX2_KALFE</name>
<dbReference type="PROSITE" id="PS51192">
    <property type="entry name" value="HELICASE_ATP_BIND_1"/>
    <property type="match status" value="1"/>
</dbReference>
<dbReference type="GO" id="GO:0005524">
    <property type="term" value="F:ATP binding"/>
    <property type="evidence" value="ECO:0007669"/>
    <property type="project" value="UniProtKB-KW"/>
</dbReference>
<dbReference type="GO" id="GO:0080188">
    <property type="term" value="P:gene silencing by siRNA-directed DNA methylation"/>
    <property type="evidence" value="ECO:0007669"/>
    <property type="project" value="InterPro"/>
</dbReference>
<reference evidence="10" key="1">
    <citation type="submission" date="2021-01" db="UniProtKB">
        <authorList>
            <consortium name="EnsemblPlants"/>
        </authorList>
    </citation>
    <scope>IDENTIFICATION</scope>
</reference>
<dbReference type="InterPro" id="IPR049730">
    <property type="entry name" value="SNF2/RAD54-like_C"/>
</dbReference>
<feature type="compositionally biased region" description="Polar residues" evidence="7">
    <location>
        <begin position="387"/>
        <end position="402"/>
    </location>
</feature>
<evidence type="ECO:0000259" key="8">
    <source>
        <dbReference type="PROSITE" id="PS51192"/>
    </source>
</evidence>
<feature type="domain" description="Helicase ATP-binding" evidence="8">
    <location>
        <begin position="697"/>
        <end position="896"/>
    </location>
</feature>
<dbReference type="GO" id="GO:0004386">
    <property type="term" value="F:helicase activity"/>
    <property type="evidence" value="ECO:0007669"/>
    <property type="project" value="UniProtKB-KW"/>
</dbReference>
<dbReference type="PANTHER" id="PTHR45821:SF2">
    <property type="entry name" value="SNF2 DOMAIN-CONTAINING PROTEIN CLASSY 2"/>
    <property type="match status" value="1"/>
</dbReference>
<protein>
    <submittedName>
        <fullName evidence="10">Uncharacterized protein</fullName>
    </submittedName>
</protein>
<sequence length="1253" mass="145567">MGKRHLYESQHPIDEHPFEALCCGSWQTVKNIEIRDGVMTLHFLDSKFELKDRGPISNFRIKSRKATLSDCTCLLRPNVEVCVLVNPSKTSSSEVSEEPVWLDARIRSIKRKPHETRCECEFYVNFFENQVPLGCEKGRVSKETNLVEIGQIRILQRLERHPCENDYYRWCNSEDCSIVQKTKLFLKKFLSEISWMLVTSVLKRISFLVRSFQNKIVYHLLEGKYQRESLRYDDIVSFINFKVENDMLTPIVIPLAVSEFYSERSICEVKSSSEEPLTDQINLRRSKRRLVQPERFLGHDLSDTDMGPIRIGTQKICKWKDEALPLALPNEDGTYNDVSKRHPEEGFEVDMLGISPDTDTPKPKRKKKTRKVKPKVEVTELALVPQSLENDGQPKQTDPTQGGHSGPNGGVNSNFFRNFYPSERQRPKKRKYYDDYECDSRWEHLGRFNRGRRIKYYYMSRKRDYYYGARVHKKRTMSTSGYYDVIKEYMKRIESTLNNEEPPVMDQWRDFHTENFGFGAKQRNEASLSEEENEQEEEEEITETEMLWRELDMAIASENFGPFTAGDPTKQSNETSKHNNCEHQFKLDEEIGLLCRLCGYIVKEIRDITPPFMQLHSSGWFPNSKPEDNTENQQPEEEVAVKFFRDHVSTDTPSSEGNDNVWALIPELRDKLHFHQKKAFEFLWRNIAGSLVPGLMDPSSQNRGGCVISHTPGAGKTFLIIAFLVSYLKLFPGKRPLVLAPKTTLYTWYKEIIKWKVPIPVYQIHNGRTYRMLKQRAIVPSGAPQPGNDVMHVIDCLDKIRKWHSHPSILIMGYTSFLTLTREDSNYPHRKYMCEVLRQSPGILILDEGHNPRSTKSRLRKALMKVQTDLRVLLSGTLFQNNFGEYFNTLCLARPKFVNDVLLELDPKFKRKKQEATKARSLMENRARKFFMENIANKINSTTPNDRIKGLNMLKNITNGFIDVYEGGLADSLPGLQSYTLLMKSTSLQHQILQKLQKEKNQCKRFPLELELLITLAATHPCLIKSAVCANKYCTNEELDEFERHKHDFKQGSKLKFIVSLVNHCLPRKEKILIFCHNIAPINFLLEIFEDVYRWRKGKEVLVLQGDLELFERGRVMDKFEEVGGSSKVLLASITACAEGVSLTAASRVVMLDSEWNPSKTKQAIARAFRPGQQRVVYVYQLLATDTIEEEKYDRTTWKEWVSNMIFSEELIEDPSRWQKEKIEDDVLREIVAEDWASSFHMIMKNEKASKEG</sequence>
<dbReference type="InterPro" id="IPR038718">
    <property type="entry name" value="SNF2-like_sf"/>
</dbReference>
<dbReference type="GO" id="GO:0016787">
    <property type="term" value="F:hydrolase activity"/>
    <property type="evidence" value="ECO:0007669"/>
    <property type="project" value="UniProtKB-KW"/>
</dbReference>
<dbReference type="OMA" id="WEIPIPV"/>
<keyword evidence="6" id="KW-0539">Nucleus</keyword>
<dbReference type="EnsemblPlants" id="Kaladp0064s0162.3.v1.1">
    <property type="protein sequence ID" value="Kaladp0064s0162.3.v1.1"/>
    <property type="gene ID" value="Kaladp0064s0162.v1.1"/>
</dbReference>
<dbReference type="CDD" id="cd18007">
    <property type="entry name" value="DEXHc_ATRX-like"/>
    <property type="match status" value="1"/>
</dbReference>
<dbReference type="CDD" id="cd18793">
    <property type="entry name" value="SF2_C_SNF"/>
    <property type="match status" value="1"/>
</dbReference>
<evidence type="ECO:0000256" key="6">
    <source>
        <dbReference type="ARBA" id="ARBA00023242"/>
    </source>
</evidence>
<dbReference type="PROSITE" id="PS51194">
    <property type="entry name" value="HELICASE_CTER"/>
    <property type="match status" value="1"/>
</dbReference>
<keyword evidence="2" id="KW-0547">Nucleotide-binding</keyword>
<dbReference type="Gene3D" id="3.40.50.10810">
    <property type="entry name" value="Tandem AAA-ATPase domain"/>
    <property type="match status" value="1"/>
</dbReference>
<dbReference type="AlphaFoldDB" id="A0A7N0UEX2"/>
<dbReference type="InterPro" id="IPR000330">
    <property type="entry name" value="SNF2_N"/>
</dbReference>
<keyword evidence="5" id="KW-0067">ATP-binding</keyword>
<feature type="compositionally biased region" description="Basic residues" evidence="7">
    <location>
        <begin position="363"/>
        <end position="373"/>
    </location>
</feature>
<keyword evidence="4" id="KW-0347">Helicase</keyword>
<dbReference type="SMART" id="SM00487">
    <property type="entry name" value="DEXDc"/>
    <property type="match status" value="1"/>
</dbReference>
<dbReference type="Gene3D" id="3.40.50.300">
    <property type="entry name" value="P-loop containing nucleotide triphosphate hydrolases"/>
    <property type="match status" value="1"/>
</dbReference>
<dbReference type="Proteomes" id="UP000594263">
    <property type="component" value="Unplaced"/>
</dbReference>
<evidence type="ECO:0000256" key="4">
    <source>
        <dbReference type="ARBA" id="ARBA00022806"/>
    </source>
</evidence>
<feature type="domain" description="Helicase C-terminal" evidence="9">
    <location>
        <begin position="1057"/>
        <end position="1223"/>
    </location>
</feature>
<evidence type="ECO:0000313" key="10">
    <source>
        <dbReference type="EnsemblPlants" id="Kaladp0064s0162.3.v1.1"/>
    </source>
</evidence>
<dbReference type="Gramene" id="Kaladp0064s0162.3.v1.1">
    <property type="protein sequence ID" value="Kaladp0064s0162.3.v1.1"/>
    <property type="gene ID" value="Kaladp0064s0162.v1.1"/>
</dbReference>
<evidence type="ECO:0000313" key="11">
    <source>
        <dbReference type="Proteomes" id="UP000594263"/>
    </source>
</evidence>
<dbReference type="GO" id="GO:0005634">
    <property type="term" value="C:nucleus"/>
    <property type="evidence" value="ECO:0007669"/>
    <property type="project" value="UniProtKB-SubCell"/>
</dbReference>
<dbReference type="SMART" id="SM00490">
    <property type="entry name" value="HELICc"/>
    <property type="match status" value="1"/>
</dbReference>
<evidence type="ECO:0000256" key="2">
    <source>
        <dbReference type="ARBA" id="ARBA00022741"/>
    </source>
</evidence>
<dbReference type="Pfam" id="PF00271">
    <property type="entry name" value="Helicase_C"/>
    <property type="match status" value="1"/>
</dbReference>
<dbReference type="InterPro" id="IPR014001">
    <property type="entry name" value="Helicase_ATP-bd"/>
</dbReference>
<organism evidence="10 11">
    <name type="scientific">Kalanchoe fedtschenkoi</name>
    <name type="common">Lavender scallops</name>
    <name type="synonym">South American air plant</name>
    <dbReference type="NCBI Taxonomy" id="63787"/>
    <lineage>
        <taxon>Eukaryota</taxon>
        <taxon>Viridiplantae</taxon>
        <taxon>Streptophyta</taxon>
        <taxon>Embryophyta</taxon>
        <taxon>Tracheophyta</taxon>
        <taxon>Spermatophyta</taxon>
        <taxon>Magnoliopsida</taxon>
        <taxon>eudicotyledons</taxon>
        <taxon>Gunneridae</taxon>
        <taxon>Pentapetalae</taxon>
        <taxon>Saxifragales</taxon>
        <taxon>Crassulaceae</taxon>
        <taxon>Kalanchoe</taxon>
    </lineage>
</organism>
<proteinExistence type="predicted"/>
<evidence type="ECO:0000259" key="9">
    <source>
        <dbReference type="PROSITE" id="PS51194"/>
    </source>
</evidence>
<evidence type="ECO:0000256" key="1">
    <source>
        <dbReference type="ARBA" id="ARBA00004123"/>
    </source>
</evidence>
<dbReference type="SUPFAM" id="SSF52540">
    <property type="entry name" value="P-loop containing nucleoside triphosphate hydrolases"/>
    <property type="match status" value="2"/>
</dbReference>
<dbReference type="Gramene" id="Kaladp0064s0162.1.v1.1">
    <property type="protein sequence ID" value="Kaladp0064s0162.1.v1.1"/>
    <property type="gene ID" value="Kaladp0064s0162.v1.1"/>
</dbReference>
<dbReference type="InterPro" id="IPR027417">
    <property type="entry name" value="P-loop_NTPase"/>
</dbReference>
<keyword evidence="11" id="KW-1185">Reference proteome</keyword>
<feature type="region of interest" description="Disordered" evidence="7">
    <location>
        <begin position="346"/>
        <end position="420"/>
    </location>
</feature>
<dbReference type="InterPro" id="IPR001650">
    <property type="entry name" value="Helicase_C-like"/>
</dbReference>
<evidence type="ECO:0000256" key="5">
    <source>
        <dbReference type="ARBA" id="ARBA00022840"/>
    </source>
</evidence>
<dbReference type="Pfam" id="PF00176">
    <property type="entry name" value="SNF2-rel_dom"/>
    <property type="match status" value="1"/>
</dbReference>
<evidence type="ECO:0000256" key="3">
    <source>
        <dbReference type="ARBA" id="ARBA00022801"/>
    </source>
</evidence>
<evidence type="ECO:0000256" key="7">
    <source>
        <dbReference type="SAM" id="MobiDB-lite"/>
    </source>
</evidence>
<accession>A0A7N0UEX2</accession>
<dbReference type="PANTHER" id="PTHR45821">
    <property type="entry name" value="SNF2 DOMAIN-CONTAINING PROTEIN CLASSY 2-RELATED"/>
    <property type="match status" value="1"/>
</dbReference>